<sequence>MKPSDRQYDIVIVGSGLGGLLCAAILGKEGYRVCVLEKNRQYGGCLQSFSRRKVLFDSGVHYMGALGPGETLYQIFKYAGVIGNVRLEKMDEAVFDRIVFLEDGKEYDFAQGYPAFLGELEKHFPEESAAIRQYGSFMQEVCRRFPLYRLEWGEGLAEKMSVLDIPASDYIATLTENKRLRELMAGNNLLYAGIEGKTPFYVHALVLNSYIQSSWKCLDGGSQITRFLIKQIRNQGGELFNHCTVTALEDENGRLVAARLKDGTRVMGDSFISNLHPQQTLAMTDSTQLRQVYRRRIGELQNTISSFCVYAVLKPGSIPYEKHNYYLHARDGVWKAISCERDQWPMTCFVHFSASSHAIDYAESVTLMTYMPFEWVAQWSDSFNTDAEPGDRGKEYDAFKKEMGDRLIALMEQRFPGISEAMEFVYHSTPLSYRDYIGTSDGSLYGVAKIADDPISGIIPSRTRIPNLHLTGQNLLLHGLLGVSVGALQTCAGFTDPEKLLEKIKNA</sequence>
<dbReference type="EMBL" id="BBWV01000001">
    <property type="protein sequence ID" value="GAO42101.1"/>
    <property type="molecule type" value="Genomic_DNA"/>
</dbReference>
<protein>
    <submittedName>
        <fullName evidence="6">Putative oxidoreductase</fullName>
    </submittedName>
</protein>
<evidence type="ECO:0000256" key="5">
    <source>
        <dbReference type="ARBA" id="ARBA00023027"/>
    </source>
</evidence>
<dbReference type="InterPro" id="IPR052206">
    <property type="entry name" value="Retinol_saturase"/>
</dbReference>
<dbReference type="Proteomes" id="UP000033121">
    <property type="component" value="Unassembled WGS sequence"/>
</dbReference>
<dbReference type="AlphaFoldDB" id="A0A0E9MXF4"/>
<dbReference type="PANTHER" id="PTHR46091:SF3">
    <property type="entry name" value="AMINE OXIDASE DOMAIN-CONTAINING PROTEIN"/>
    <property type="match status" value="1"/>
</dbReference>
<keyword evidence="5" id="KW-0520">NAD</keyword>
<name>A0A0E9MXF4_9BACT</name>
<dbReference type="InterPro" id="IPR036188">
    <property type="entry name" value="FAD/NAD-bd_sf"/>
</dbReference>
<proteinExistence type="predicted"/>
<accession>A0A0E9MXF4</accession>
<evidence type="ECO:0000256" key="2">
    <source>
        <dbReference type="ARBA" id="ARBA00022729"/>
    </source>
</evidence>
<dbReference type="SUPFAM" id="SSF51905">
    <property type="entry name" value="FAD/NAD(P)-binding domain"/>
    <property type="match status" value="1"/>
</dbReference>
<keyword evidence="3" id="KW-0274">FAD</keyword>
<evidence type="ECO:0000256" key="1">
    <source>
        <dbReference type="ARBA" id="ARBA00022630"/>
    </source>
</evidence>
<organism evidence="6 7">
    <name type="scientific">Flavihumibacter petaseus NBRC 106054</name>
    <dbReference type="NCBI Taxonomy" id="1220578"/>
    <lineage>
        <taxon>Bacteria</taxon>
        <taxon>Pseudomonadati</taxon>
        <taxon>Bacteroidota</taxon>
        <taxon>Chitinophagia</taxon>
        <taxon>Chitinophagales</taxon>
        <taxon>Chitinophagaceae</taxon>
        <taxon>Flavihumibacter</taxon>
    </lineage>
</organism>
<dbReference type="PANTHER" id="PTHR46091">
    <property type="entry name" value="BLR7054 PROTEIN"/>
    <property type="match status" value="1"/>
</dbReference>
<dbReference type="STRING" id="1220578.FPE01S_01_11140"/>
<dbReference type="RefSeq" id="WP_046367856.1">
    <property type="nucleotide sequence ID" value="NZ_BBWV01000001.1"/>
</dbReference>
<gene>
    <name evidence="6" type="ORF">FPE01S_01_11140</name>
</gene>
<dbReference type="OrthoDB" id="9789960at2"/>
<keyword evidence="2" id="KW-0732">Signal</keyword>
<keyword evidence="4" id="KW-0521">NADP</keyword>
<dbReference type="Pfam" id="PF13450">
    <property type="entry name" value="NAD_binding_8"/>
    <property type="match status" value="1"/>
</dbReference>
<dbReference type="Gene3D" id="3.50.50.60">
    <property type="entry name" value="FAD/NAD(P)-binding domain"/>
    <property type="match status" value="2"/>
</dbReference>
<evidence type="ECO:0000256" key="4">
    <source>
        <dbReference type="ARBA" id="ARBA00022857"/>
    </source>
</evidence>
<reference evidence="6 7" key="1">
    <citation type="submission" date="2015-04" db="EMBL/GenBank/DDBJ databases">
        <title>Whole genome shotgun sequence of Flavihumibacter petaseus NBRC 106054.</title>
        <authorList>
            <person name="Miyazawa S."/>
            <person name="Hosoyama A."/>
            <person name="Hashimoto M."/>
            <person name="Noguchi M."/>
            <person name="Tsuchikane K."/>
            <person name="Ohji S."/>
            <person name="Yamazoe A."/>
            <person name="Ichikawa N."/>
            <person name="Kimura A."/>
            <person name="Fujita N."/>
        </authorList>
    </citation>
    <scope>NUCLEOTIDE SEQUENCE [LARGE SCALE GENOMIC DNA]</scope>
    <source>
        <strain evidence="6 7">NBRC 106054</strain>
    </source>
</reference>
<evidence type="ECO:0000256" key="3">
    <source>
        <dbReference type="ARBA" id="ARBA00022827"/>
    </source>
</evidence>
<keyword evidence="7" id="KW-1185">Reference proteome</keyword>
<comment type="caution">
    <text evidence="6">The sequence shown here is derived from an EMBL/GenBank/DDBJ whole genome shotgun (WGS) entry which is preliminary data.</text>
</comment>
<keyword evidence="1" id="KW-0285">Flavoprotein</keyword>
<evidence type="ECO:0000313" key="6">
    <source>
        <dbReference type="EMBL" id="GAO42101.1"/>
    </source>
</evidence>
<evidence type="ECO:0000313" key="7">
    <source>
        <dbReference type="Proteomes" id="UP000033121"/>
    </source>
</evidence>